<dbReference type="GO" id="GO:0006261">
    <property type="term" value="P:DNA-templated DNA replication"/>
    <property type="evidence" value="ECO:0007669"/>
    <property type="project" value="InterPro"/>
</dbReference>
<protein>
    <recommendedName>
        <fullName evidence="2">DNA-directed DNA polymerase</fullName>
        <ecNumber evidence="2">2.7.7.7</ecNumber>
    </recommendedName>
</protein>
<dbReference type="InterPro" id="IPR001098">
    <property type="entry name" value="DNA-dir_DNA_pol_A_palm_dom"/>
</dbReference>
<dbReference type="Gene3D" id="1.20.1060.10">
    <property type="entry name" value="Taq DNA Polymerase, Chain T, domain 4"/>
    <property type="match status" value="1"/>
</dbReference>
<dbReference type="SMART" id="SM00482">
    <property type="entry name" value="POLAc"/>
    <property type="match status" value="1"/>
</dbReference>
<proteinExistence type="inferred from homology"/>
<dbReference type="InterPro" id="IPR029060">
    <property type="entry name" value="PIN-like_dom_sf"/>
</dbReference>
<dbReference type="CDD" id="cd08637">
    <property type="entry name" value="DNA_pol_A_pol_I_C"/>
    <property type="match status" value="1"/>
</dbReference>
<dbReference type="NCBIfam" id="NF004397">
    <property type="entry name" value="PRK05755.1"/>
    <property type="match status" value="1"/>
</dbReference>
<evidence type="ECO:0000256" key="2">
    <source>
        <dbReference type="ARBA" id="ARBA00012417"/>
    </source>
</evidence>
<dbReference type="Proteomes" id="UP000229383">
    <property type="component" value="Unassembled WGS sequence"/>
</dbReference>
<dbReference type="EMBL" id="PFCN01000002">
    <property type="protein sequence ID" value="PIR70696.1"/>
    <property type="molecule type" value="Genomic_DNA"/>
</dbReference>
<keyword evidence="3" id="KW-0808">Transferase</keyword>
<comment type="caution">
    <text evidence="13">The sequence shown here is derived from an EMBL/GenBank/DDBJ whole genome shotgun (WGS) entry which is preliminary data.</text>
</comment>
<keyword evidence="9" id="KW-0234">DNA repair</keyword>
<dbReference type="InterPro" id="IPR002421">
    <property type="entry name" value="5-3_exonuclease"/>
</dbReference>
<dbReference type="InterPro" id="IPR020045">
    <property type="entry name" value="DNA_polI_H3TH"/>
</dbReference>
<evidence type="ECO:0000259" key="11">
    <source>
        <dbReference type="SMART" id="SM00475"/>
    </source>
</evidence>
<dbReference type="SMART" id="SM00279">
    <property type="entry name" value="HhH2"/>
    <property type="match status" value="1"/>
</dbReference>
<dbReference type="Pfam" id="PF01367">
    <property type="entry name" value="5_3_exonuc"/>
    <property type="match status" value="1"/>
</dbReference>
<sequence>MAKPISKIKKEKSKTLVLLDAHAILHRAFHALPQFVSPAGEPTGAIYGFSVMLLKIIRDIKPDYIAAAYDLKAPTFRHLIYDKYKSHRKEVDRALAPQFEGSREILKAFDIPAYDKETYEADDIIGTLVEHLKKEKNLNIVIASGDLDALQLVKGKKVRVYTLRKGIEDTVFYDEKKVIERYGFGPELVTDYKGLKGDPSDNIPGVAGIGEKTACDLIINFGRVEKILETAKKAPNKMLKAGIKERIIRILGEKSEDALFSKELASIKKNVPISFSLEEMYWQNFDKNDVAVSFKRFGFFSLVKRIPDNEPKRIETSTIKTLDLFSSEANDLIKTSPVIFWSVFEDVLYAVTSGGVVVACDKKDIPTQKEELKKIFLGKTNCAFHIKQIWHFLCPFGIKPVFEDDLKIMFWVLNPHRTDPSFEMMVSVVLSTDASAPGSFSKMPEIFNKLLSDISEKNLKEVYRDIEMPLVGVLFDMENAGVLIDVKKLEILEKKYTKEIRGIEKKIHEFAGEIFNVNSPKELSRVLFEKMQLPIKGIKKTETGWRSTRFSELFKLKNTHPIIDNILKYREFAKLLSTYIEVLPKLADGNNKIHTTFNQTGTVTGRMSSSEPNVQQIPNRGDLGGEIREAFRAQKDRVFFACDYSQIQLRIAAYLSKDKKMLSIFKEGKDIHTATAAGVFNVKEDEVTSKMRRHAKVINFGILYGMGVNSLAENLGVSKEEARNFLKEYFDNFSGLAYFFEQVKMDARLKGYVETIFGRKRYLPEIVSAYQETRREAERMAINAPIQGSEADIIKLAMIKIGEFLKNDPRLNKKIKLILQIHDELLFEADKDAILDAREAFKPILENICGDKMTLPVEFKAGPDWGGLKSF</sequence>
<evidence type="ECO:0000256" key="7">
    <source>
        <dbReference type="ARBA" id="ARBA00022932"/>
    </source>
</evidence>
<gene>
    <name evidence="13" type="ORF">COU46_00135</name>
</gene>
<dbReference type="CDD" id="cd09859">
    <property type="entry name" value="PIN_53EXO"/>
    <property type="match status" value="1"/>
</dbReference>
<evidence type="ECO:0000313" key="13">
    <source>
        <dbReference type="EMBL" id="PIR70696.1"/>
    </source>
</evidence>
<dbReference type="InterPro" id="IPR036397">
    <property type="entry name" value="RNaseH_sf"/>
</dbReference>
<dbReference type="GO" id="GO:0006302">
    <property type="term" value="P:double-strand break repair"/>
    <property type="evidence" value="ECO:0007669"/>
    <property type="project" value="TreeGrafter"/>
</dbReference>
<dbReference type="CDD" id="cd09898">
    <property type="entry name" value="H3TH_53EXO"/>
    <property type="match status" value="1"/>
</dbReference>
<dbReference type="SUPFAM" id="SSF88723">
    <property type="entry name" value="PIN domain-like"/>
    <property type="match status" value="1"/>
</dbReference>
<keyword evidence="7" id="KW-0239">DNA-directed DNA polymerase</keyword>
<evidence type="ECO:0000256" key="3">
    <source>
        <dbReference type="ARBA" id="ARBA00022679"/>
    </source>
</evidence>
<dbReference type="InterPro" id="IPR002298">
    <property type="entry name" value="DNA_polymerase_A"/>
</dbReference>
<dbReference type="InterPro" id="IPR043502">
    <property type="entry name" value="DNA/RNA_pol_sf"/>
</dbReference>
<dbReference type="FunFam" id="1.10.150.20:FF:000002">
    <property type="entry name" value="DNA polymerase I"/>
    <property type="match status" value="1"/>
</dbReference>
<dbReference type="EC" id="2.7.7.7" evidence="2"/>
<dbReference type="Gene3D" id="3.30.420.10">
    <property type="entry name" value="Ribonuclease H-like superfamily/Ribonuclease H"/>
    <property type="match status" value="1"/>
</dbReference>
<dbReference type="Gene3D" id="3.30.70.370">
    <property type="match status" value="1"/>
</dbReference>
<dbReference type="AlphaFoldDB" id="A0A2H0TGL1"/>
<dbReference type="PANTHER" id="PTHR10133">
    <property type="entry name" value="DNA POLYMERASE I"/>
    <property type="match status" value="1"/>
</dbReference>
<name>A0A2H0TGL1_9BACT</name>
<evidence type="ECO:0000256" key="8">
    <source>
        <dbReference type="ARBA" id="ARBA00023125"/>
    </source>
</evidence>
<keyword evidence="4" id="KW-0548">Nucleotidyltransferase</keyword>
<accession>A0A2H0TGL1</accession>
<keyword evidence="8" id="KW-0238">DNA-binding</keyword>
<evidence type="ECO:0000256" key="4">
    <source>
        <dbReference type="ARBA" id="ARBA00022695"/>
    </source>
</evidence>
<dbReference type="SUPFAM" id="SSF47807">
    <property type="entry name" value="5' to 3' exonuclease, C-terminal subdomain"/>
    <property type="match status" value="1"/>
</dbReference>
<organism evidence="13 14">
    <name type="scientific">Candidatus Niyogibacteria bacterium CG10_big_fil_rev_8_21_14_0_10_42_19</name>
    <dbReference type="NCBI Taxonomy" id="1974725"/>
    <lineage>
        <taxon>Bacteria</taxon>
        <taxon>Candidatus Niyogiibacteriota</taxon>
    </lineage>
</organism>
<evidence type="ECO:0000256" key="5">
    <source>
        <dbReference type="ARBA" id="ARBA00022705"/>
    </source>
</evidence>
<dbReference type="Gene3D" id="3.40.50.1010">
    <property type="entry name" value="5'-nuclease"/>
    <property type="match status" value="1"/>
</dbReference>
<evidence type="ECO:0000259" key="12">
    <source>
        <dbReference type="SMART" id="SM00482"/>
    </source>
</evidence>
<evidence type="ECO:0000256" key="9">
    <source>
        <dbReference type="ARBA" id="ARBA00023204"/>
    </source>
</evidence>
<keyword evidence="5" id="KW-0235">DNA replication</keyword>
<feature type="domain" description="DNA-directed DNA polymerase family A palm" evidence="12">
    <location>
        <begin position="624"/>
        <end position="833"/>
    </location>
</feature>
<dbReference type="Pfam" id="PF02739">
    <property type="entry name" value="5_3_exonuc_N"/>
    <property type="match status" value="1"/>
</dbReference>
<dbReference type="PROSITE" id="PS00447">
    <property type="entry name" value="DNA_POLYMERASE_A"/>
    <property type="match status" value="1"/>
</dbReference>
<dbReference type="InterPro" id="IPR020046">
    <property type="entry name" value="5-3_exonucl_a-hlix_arch_N"/>
</dbReference>
<evidence type="ECO:0000256" key="1">
    <source>
        <dbReference type="ARBA" id="ARBA00007705"/>
    </source>
</evidence>
<dbReference type="GO" id="GO:0003887">
    <property type="term" value="F:DNA-directed DNA polymerase activity"/>
    <property type="evidence" value="ECO:0007669"/>
    <property type="project" value="UniProtKB-KW"/>
</dbReference>
<dbReference type="InterPro" id="IPR019760">
    <property type="entry name" value="DNA-dir_DNA_pol_A_CS"/>
</dbReference>
<dbReference type="InterPro" id="IPR008918">
    <property type="entry name" value="HhH2"/>
</dbReference>
<evidence type="ECO:0000256" key="6">
    <source>
        <dbReference type="ARBA" id="ARBA00022763"/>
    </source>
</evidence>
<comment type="similarity">
    <text evidence="1">Belongs to the DNA polymerase type-A family.</text>
</comment>
<dbReference type="Gene3D" id="1.10.150.20">
    <property type="entry name" value="5' to 3' exonuclease, C-terminal subdomain"/>
    <property type="match status" value="2"/>
</dbReference>
<dbReference type="GO" id="GO:0003677">
    <property type="term" value="F:DNA binding"/>
    <property type="evidence" value="ECO:0007669"/>
    <property type="project" value="UniProtKB-KW"/>
</dbReference>
<dbReference type="SUPFAM" id="SSF56672">
    <property type="entry name" value="DNA/RNA polymerases"/>
    <property type="match status" value="1"/>
</dbReference>
<dbReference type="PANTHER" id="PTHR10133:SF62">
    <property type="entry name" value="DNA POLYMERASE THETA"/>
    <property type="match status" value="1"/>
</dbReference>
<keyword evidence="6" id="KW-0227">DNA damage</keyword>
<dbReference type="Pfam" id="PF00476">
    <property type="entry name" value="DNA_pol_A"/>
    <property type="match status" value="1"/>
</dbReference>
<comment type="catalytic activity">
    <reaction evidence="10">
        <text>DNA(n) + a 2'-deoxyribonucleoside 5'-triphosphate = DNA(n+1) + diphosphate</text>
        <dbReference type="Rhea" id="RHEA:22508"/>
        <dbReference type="Rhea" id="RHEA-COMP:17339"/>
        <dbReference type="Rhea" id="RHEA-COMP:17340"/>
        <dbReference type="ChEBI" id="CHEBI:33019"/>
        <dbReference type="ChEBI" id="CHEBI:61560"/>
        <dbReference type="ChEBI" id="CHEBI:173112"/>
        <dbReference type="EC" id="2.7.7.7"/>
    </reaction>
</comment>
<evidence type="ECO:0000313" key="14">
    <source>
        <dbReference type="Proteomes" id="UP000229383"/>
    </source>
</evidence>
<dbReference type="GO" id="GO:0008409">
    <property type="term" value="F:5'-3' exonuclease activity"/>
    <property type="evidence" value="ECO:0007669"/>
    <property type="project" value="InterPro"/>
</dbReference>
<dbReference type="FunFam" id="1.20.1060.10:FF:000001">
    <property type="entry name" value="DNA polymerase I"/>
    <property type="match status" value="1"/>
</dbReference>
<reference evidence="14" key="1">
    <citation type="submission" date="2017-09" db="EMBL/GenBank/DDBJ databases">
        <title>Depth-based differentiation of microbial function through sediment-hosted aquifers and enrichment of novel symbionts in the deep terrestrial subsurface.</title>
        <authorList>
            <person name="Probst A.J."/>
            <person name="Ladd B."/>
            <person name="Jarett J.K."/>
            <person name="Geller-Mcgrath D.E."/>
            <person name="Sieber C.M.K."/>
            <person name="Emerson J.B."/>
            <person name="Anantharaman K."/>
            <person name="Thomas B.C."/>
            <person name="Malmstrom R."/>
            <person name="Stieglmeier M."/>
            <person name="Klingl A."/>
            <person name="Woyke T."/>
            <person name="Ryan C.M."/>
            <person name="Banfield J.F."/>
        </authorList>
    </citation>
    <scope>NUCLEOTIDE SEQUENCE [LARGE SCALE GENOMIC DNA]</scope>
</reference>
<dbReference type="SMART" id="SM00475">
    <property type="entry name" value="53EXOc"/>
    <property type="match status" value="1"/>
</dbReference>
<evidence type="ECO:0000256" key="10">
    <source>
        <dbReference type="ARBA" id="ARBA00049244"/>
    </source>
</evidence>
<dbReference type="FunFam" id="1.10.150.20:FF:000003">
    <property type="entry name" value="DNA polymerase I"/>
    <property type="match status" value="1"/>
</dbReference>
<dbReference type="PRINTS" id="PR00868">
    <property type="entry name" value="DNAPOLI"/>
</dbReference>
<dbReference type="InterPro" id="IPR036279">
    <property type="entry name" value="5-3_exonuclease_C_sf"/>
</dbReference>
<feature type="domain" description="5'-3' exonuclease" evidence="11">
    <location>
        <begin position="13"/>
        <end position="283"/>
    </location>
</feature>